<dbReference type="InterPro" id="IPR004655">
    <property type="entry name" value="FabH"/>
</dbReference>
<dbReference type="InterPro" id="IPR013751">
    <property type="entry name" value="ACP_syn_III_N"/>
</dbReference>
<protein>
    <recommendedName>
        <fullName evidence="10">Beta-ketoacyl-[acyl-carrier-protein] synthase III</fullName>
        <shortName evidence="10">Beta-ketoacyl-ACP synthase III</shortName>
        <shortName evidence="10">KAS III</shortName>
        <ecNumber evidence="10">2.3.1.180</ecNumber>
    </recommendedName>
    <alternativeName>
        <fullName evidence="10">3-oxoacyl-[acyl-carrier-protein] synthase 3</fullName>
    </alternativeName>
    <alternativeName>
        <fullName evidence="10">3-oxoacyl-[acyl-carrier-protein] synthase III</fullName>
    </alternativeName>
</protein>
<comment type="subcellular location">
    <subcellularLocation>
        <location evidence="10">Cytoplasm</location>
    </subcellularLocation>
</comment>
<evidence type="ECO:0000256" key="6">
    <source>
        <dbReference type="ARBA" id="ARBA00023098"/>
    </source>
</evidence>
<feature type="region of interest" description="ACP-binding" evidence="10">
    <location>
        <begin position="254"/>
        <end position="258"/>
    </location>
</feature>
<evidence type="ECO:0000259" key="12">
    <source>
        <dbReference type="Pfam" id="PF08545"/>
    </source>
</evidence>
<comment type="function">
    <text evidence="10">Catalyzes the condensation reaction of fatty acid synthesis by the addition to an acyl acceptor of two carbons from malonyl-ACP. Catalyzes the first condensation reaction which initiates fatty acid synthesis and may therefore play a role in governing the total rate of fatty acid production. Possesses both acetoacetyl-ACP synthase and acetyl transacylase activities. Its substrate specificity determines the biosynthesis of branched-chain and/or straight-chain of fatty acids.</text>
</comment>
<organism evidence="13 14">
    <name type="scientific">Brachyspira pilosicoli (strain ATCC BAA-1826 / 95/1000)</name>
    <dbReference type="NCBI Taxonomy" id="759914"/>
    <lineage>
        <taxon>Bacteria</taxon>
        <taxon>Pseudomonadati</taxon>
        <taxon>Spirochaetota</taxon>
        <taxon>Spirochaetia</taxon>
        <taxon>Brachyspirales</taxon>
        <taxon>Brachyspiraceae</taxon>
        <taxon>Brachyspira</taxon>
    </lineage>
</organism>
<dbReference type="EMBL" id="CP002025">
    <property type="protein sequence ID" value="ADK31528.1"/>
    <property type="molecule type" value="Genomic_DNA"/>
</dbReference>
<evidence type="ECO:0000256" key="9">
    <source>
        <dbReference type="ARBA" id="ARBA00023315"/>
    </source>
</evidence>
<dbReference type="HAMAP" id="MF_01815">
    <property type="entry name" value="FabH"/>
    <property type="match status" value="1"/>
</dbReference>
<evidence type="ECO:0000259" key="11">
    <source>
        <dbReference type="Pfam" id="PF08541"/>
    </source>
</evidence>
<feature type="domain" description="Beta-ketoacyl-[acyl-carrier-protein] synthase III C-terminal" evidence="11">
    <location>
        <begin position="237"/>
        <end position="326"/>
    </location>
</feature>
<dbReference type="GO" id="GO:0033818">
    <property type="term" value="F:beta-ketoacyl-acyl-carrier-protein synthase III activity"/>
    <property type="evidence" value="ECO:0007669"/>
    <property type="project" value="UniProtKB-UniRule"/>
</dbReference>
<sequence>MELIMKRAYIKNIAYYVPERILDNKYFESILDTNNEWIVTRTGIETRHMARPDETIFEMGINAVKNLEKKGVDLKEVDAILVPTVTKDYIFPSMAGQLQQALGLNHCFALDLSAACSGYIYSLNTAVSLIESGQCKNVLIVSSEKLTKDVNWKDRGTAILFGDAATASLITTRDDGKGIIGMHMQSEPDMSIVLNGGSVCPIRADDLEAPEFKIHMDGSETFKRAVTEFSNSIDKVLESTGKQLSDVKYFVPHQANLRIMQAVAKRIGLPMEKVSVVLNKFGNCSSASIGLALTDALEENKINDGDLVLLTGFGGGFTWGSSLMIW</sequence>
<keyword evidence="2 10" id="KW-0963">Cytoplasm</keyword>
<dbReference type="Pfam" id="PF08541">
    <property type="entry name" value="ACP_syn_III_C"/>
    <property type="match status" value="1"/>
</dbReference>
<dbReference type="Pfam" id="PF08545">
    <property type="entry name" value="ACP_syn_III"/>
    <property type="match status" value="1"/>
</dbReference>
<dbReference type="GO" id="GO:0044550">
    <property type="term" value="P:secondary metabolite biosynthetic process"/>
    <property type="evidence" value="ECO:0007669"/>
    <property type="project" value="TreeGrafter"/>
</dbReference>
<keyword evidence="3 10" id="KW-0444">Lipid biosynthesis</keyword>
<keyword evidence="4 10" id="KW-0808">Transferase</keyword>
<dbReference type="InterPro" id="IPR013747">
    <property type="entry name" value="ACP_syn_III_C"/>
</dbReference>
<dbReference type="SUPFAM" id="SSF53901">
    <property type="entry name" value="Thiolase-like"/>
    <property type="match status" value="1"/>
</dbReference>
<comment type="subunit">
    <text evidence="10">Homodimer.</text>
</comment>
<dbReference type="CDD" id="cd00830">
    <property type="entry name" value="KAS_III"/>
    <property type="match status" value="1"/>
</dbReference>
<dbReference type="STRING" id="759914.BP951000_1545"/>
<feature type="active site" evidence="10">
    <location>
        <position position="116"/>
    </location>
</feature>
<dbReference type="HOGENOM" id="CLU_039592_3_1_12"/>
<dbReference type="PANTHER" id="PTHR34069:SF2">
    <property type="entry name" value="BETA-KETOACYL-[ACYL-CARRIER-PROTEIN] SYNTHASE III"/>
    <property type="match status" value="1"/>
</dbReference>
<feature type="active site" evidence="10">
    <location>
        <position position="283"/>
    </location>
</feature>
<dbReference type="GO" id="GO:0004315">
    <property type="term" value="F:3-oxoacyl-[acyl-carrier-protein] synthase activity"/>
    <property type="evidence" value="ECO:0007669"/>
    <property type="project" value="InterPro"/>
</dbReference>
<dbReference type="EC" id="2.3.1.180" evidence="10"/>
<reference evidence="13 14" key="1">
    <citation type="journal article" date="2010" name="PLoS ONE">
        <title>The complete genome sequence of the pathogenic intestinal spirochete Brachyspira pilosicoli and comparison with other Brachyspira genomes.</title>
        <authorList>
            <person name="Wanchanthuek P."/>
            <person name="Bellgard M.I."/>
            <person name="La T."/>
            <person name="Ryan K."/>
            <person name="Moolhuijzen P."/>
            <person name="Chapman B."/>
            <person name="Black M."/>
            <person name="Schibeci D."/>
            <person name="Hunter A."/>
            <person name="Barrero R."/>
            <person name="Phillips N.D."/>
            <person name="Hampson D.J."/>
        </authorList>
    </citation>
    <scope>NUCLEOTIDE SEQUENCE [LARGE SCALE GENOMIC DNA]</scope>
    <source>
        <strain evidence="14">ATCC BAA-1826 / 95/1000</strain>
    </source>
</reference>
<keyword evidence="8 10" id="KW-0511">Multifunctional enzyme</keyword>
<dbReference type="NCBIfam" id="NF006829">
    <property type="entry name" value="PRK09352.1"/>
    <property type="match status" value="1"/>
</dbReference>
<dbReference type="PANTHER" id="PTHR34069">
    <property type="entry name" value="3-OXOACYL-[ACYL-CARRIER-PROTEIN] SYNTHASE 3"/>
    <property type="match status" value="1"/>
</dbReference>
<evidence type="ECO:0000256" key="1">
    <source>
        <dbReference type="ARBA" id="ARBA00008642"/>
    </source>
</evidence>
<dbReference type="eggNOG" id="COG0332">
    <property type="taxonomic scope" value="Bacteria"/>
</dbReference>
<dbReference type="GO" id="GO:0005737">
    <property type="term" value="C:cytoplasm"/>
    <property type="evidence" value="ECO:0007669"/>
    <property type="project" value="UniProtKB-SubCell"/>
</dbReference>
<feature type="domain" description="Beta-ketoacyl-[acyl-carrier-protein] synthase III N-terminal" evidence="12">
    <location>
        <begin position="110"/>
        <end position="187"/>
    </location>
</feature>
<comment type="pathway">
    <text evidence="10">Lipid metabolism; fatty acid biosynthesis.</text>
</comment>
<evidence type="ECO:0000256" key="7">
    <source>
        <dbReference type="ARBA" id="ARBA00023160"/>
    </source>
</evidence>
<feature type="active site" evidence="10">
    <location>
        <position position="253"/>
    </location>
</feature>
<dbReference type="Gene3D" id="3.40.47.10">
    <property type="match status" value="1"/>
</dbReference>
<accession>D8IEF5</accession>
<dbReference type="InParanoid" id="D8IEF5"/>
<dbReference type="KEGG" id="bpo:BP951000_1545"/>
<comment type="catalytic activity">
    <reaction evidence="10">
        <text>malonyl-[ACP] + acetyl-CoA + H(+) = 3-oxobutanoyl-[ACP] + CO2 + CoA</text>
        <dbReference type="Rhea" id="RHEA:12080"/>
        <dbReference type="Rhea" id="RHEA-COMP:9623"/>
        <dbReference type="Rhea" id="RHEA-COMP:9625"/>
        <dbReference type="ChEBI" id="CHEBI:15378"/>
        <dbReference type="ChEBI" id="CHEBI:16526"/>
        <dbReference type="ChEBI" id="CHEBI:57287"/>
        <dbReference type="ChEBI" id="CHEBI:57288"/>
        <dbReference type="ChEBI" id="CHEBI:78449"/>
        <dbReference type="ChEBI" id="CHEBI:78450"/>
        <dbReference type="EC" id="2.3.1.180"/>
    </reaction>
</comment>
<name>D8IEF5_BRAP9</name>
<evidence type="ECO:0000256" key="3">
    <source>
        <dbReference type="ARBA" id="ARBA00022516"/>
    </source>
</evidence>
<keyword evidence="7 10" id="KW-0275">Fatty acid biosynthesis</keyword>
<evidence type="ECO:0000256" key="10">
    <source>
        <dbReference type="HAMAP-Rule" id="MF_01815"/>
    </source>
</evidence>
<keyword evidence="9 10" id="KW-0012">Acyltransferase</keyword>
<keyword evidence="14" id="KW-1185">Reference proteome</keyword>
<dbReference type="Proteomes" id="UP000000332">
    <property type="component" value="Chromosome"/>
</dbReference>
<evidence type="ECO:0000313" key="13">
    <source>
        <dbReference type="EMBL" id="ADK31528.1"/>
    </source>
</evidence>
<dbReference type="NCBIfam" id="TIGR00747">
    <property type="entry name" value="fabH"/>
    <property type="match status" value="1"/>
</dbReference>
<dbReference type="FunCoup" id="D8IEF5">
    <property type="interactions" value="338"/>
</dbReference>
<evidence type="ECO:0000256" key="8">
    <source>
        <dbReference type="ARBA" id="ARBA00023268"/>
    </source>
</evidence>
<comment type="similarity">
    <text evidence="1 10">Belongs to the thiolase-like superfamily. FabH family.</text>
</comment>
<keyword evidence="6 10" id="KW-0443">Lipid metabolism</keyword>
<evidence type="ECO:0000313" key="14">
    <source>
        <dbReference type="Proteomes" id="UP000000332"/>
    </source>
</evidence>
<keyword evidence="5 10" id="KW-0276">Fatty acid metabolism</keyword>
<evidence type="ECO:0000256" key="2">
    <source>
        <dbReference type="ARBA" id="ARBA00022490"/>
    </source>
</evidence>
<comment type="domain">
    <text evidence="10">The last Arg residue of the ACP-binding site is essential for the weak association between ACP/AcpP and FabH.</text>
</comment>
<dbReference type="GO" id="GO:0006633">
    <property type="term" value="P:fatty acid biosynthetic process"/>
    <property type="evidence" value="ECO:0007669"/>
    <property type="project" value="UniProtKB-UniRule"/>
</dbReference>
<evidence type="ECO:0000256" key="5">
    <source>
        <dbReference type="ARBA" id="ARBA00022832"/>
    </source>
</evidence>
<dbReference type="InterPro" id="IPR016039">
    <property type="entry name" value="Thiolase-like"/>
</dbReference>
<proteinExistence type="inferred from homology"/>
<dbReference type="AlphaFoldDB" id="D8IEF5"/>
<gene>
    <name evidence="13" type="primary">fab</name>
    <name evidence="10" type="synonym">fabH</name>
    <name evidence="13" type="ordered locus">BP951000_1545</name>
</gene>
<dbReference type="UniPathway" id="UPA00094"/>
<evidence type="ECO:0000256" key="4">
    <source>
        <dbReference type="ARBA" id="ARBA00022679"/>
    </source>
</evidence>